<evidence type="ECO:0000313" key="2">
    <source>
        <dbReference type="Proteomes" id="UP000002210"/>
    </source>
</evidence>
<reference evidence="1 2" key="1">
    <citation type="submission" date="2009-02" db="EMBL/GenBank/DDBJ databases">
        <title>Genome sequence of Bacillus cereus 03BB102.</title>
        <authorList>
            <person name="Dodson R.J."/>
            <person name="Jackson P."/>
            <person name="Munk A.C."/>
            <person name="Brettin T."/>
            <person name="Bruce D."/>
            <person name="Detter C."/>
            <person name="Tapia R."/>
            <person name="Han C."/>
            <person name="Sutton G."/>
            <person name="Sims D."/>
        </authorList>
    </citation>
    <scope>NUCLEOTIDE SEQUENCE [LARGE SCALE GENOMIC DNA]</scope>
    <source>
        <strain evidence="1 2">03BB102</strain>
    </source>
</reference>
<accession>A0A158RP53</accession>
<proteinExistence type="predicted"/>
<name>A0A158RP53_BACC3</name>
<dbReference type="AlphaFoldDB" id="A0A158RP53"/>
<gene>
    <name evidence="1" type="ordered locus">BCA_1041</name>
</gene>
<organism evidence="1 2">
    <name type="scientific">Bacillus cereus (strain 03BB102)</name>
    <dbReference type="NCBI Taxonomy" id="572264"/>
    <lineage>
        <taxon>Bacteria</taxon>
        <taxon>Bacillati</taxon>
        <taxon>Bacillota</taxon>
        <taxon>Bacilli</taxon>
        <taxon>Bacillales</taxon>
        <taxon>Bacillaceae</taxon>
        <taxon>Bacillus</taxon>
        <taxon>Bacillus cereus group</taxon>
    </lineage>
</organism>
<dbReference type="Proteomes" id="UP000002210">
    <property type="component" value="Chromosome"/>
</dbReference>
<dbReference type="PATRIC" id="fig|572264.18.peg.987"/>
<protein>
    <submittedName>
        <fullName evidence="1">Uncharacterized protein</fullName>
    </submittedName>
</protein>
<dbReference type="EMBL" id="CP001407">
    <property type="protein sequence ID" value="ACO28945.1"/>
    <property type="molecule type" value="Genomic_DNA"/>
</dbReference>
<sequence>MLNKKEDDEVIVIDMVQIKSDFTVTENETRLITKRSKDAQELRKMIGTRTVSGERLVELYEEGK</sequence>
<dbReference type="RefSeq" id="WP_000932703.1">
    <property type="nucleotide sequence ID" value="NC_012472.1"/>
</dbReference>
<evidence type="ECO:0000313" key="1">
    <source>
        <dbReference type="EMBL" id="ACO28945.1"/>
    </source>
</evidence>
<dbReference type="KEGG" id="bcx:BCA_1041"/>